<name>A0A914Q9E9_9BILA</name>
<dbReference type="Pfam" id="PF00076">
    <property type="entry name" value="RRM_1"/>
    <property type="match status" value="1"/>
</dbReference>
<dbReference type="PANTHER" id="PTHR13968">
    <property type="entry name" value="HETEROGENEOUS NUCLEAR RIBONUCLEOPROTEIN"/>
    <property type="match status" value="1"/>
</dbReference>
<evidence type="ECO:0000256" key="3">
    <source>
        <dbReference type="ARBA" id="ARBA00022833"/>
    </source>
</evidence>
<dbReference type="GO" id="GO:0008270">
    <property type="term" value="F:zinc ion binding"/>
    <property type="evidence" value="ECO:0007669"/>
    <property type="project" value="UniProtKB-KW"/>
</dbReference>
<keyword evidence="4 5" id="KW-0694">RNA-binding</keyword>
<reference evidence="8" key="1">
    <citation type="submission" date="2022-11" db="UniProtKB">
        <authorList>
            <consortium name="WormBaseParasite"/>
        </authorList>
    </citation>
    <scope>IDENTIFICATION</scope>
</reference>
<keyword evidence="1" id="KW-0479">Metal-binding</keyword>
<keyword evidence="2" id="KW-0863">Zinc-finger</keyword>
<dbReference type="Gene3D" id="2.20.25.240">
    <property type="match status" value="1"/>
</dbReference>
<dbReference type="AlphaFoldDB" id="A0A914Q9E9"/>
<dbReference type="InterPro" id="IPR007588">
    <property type="entry name" value="Znf_FLYWCH"/>
</dbReference>
<dbReference type="SUPFAM" id="SSF54928">
    <property type="entry name" value="RNA-binding domain, RBD"/>
    <property type="match status" value="1"/>
</dbReference>
<organism evidence="7 8">
    <name type="scientific">Panagrolaimus davidi</name>
    <dbReference type="NCBI Taxonomy" id="227884"/>
    <lineage>
        <taxon>Eukaryota</taxon>
        <taxon>Metazoa</taxon>
        <taxon>Ecdysozoa</taxon>
        <taxon>Nematoda</taxon>
        <taxon>Chromadorea</taxon>
        <taxon>Rhabditida</taxon>
        <taxon>Tylenchina</taxon>
        <taxon>Panagrolaimomorpha</taxon>
        <taxon>Panagrolaimoidea</taxon>
        <taxon>Panagrolaimidae</taxon>
        <taxon>Panagrolaimus</taxon>
    </lineage>
</organism>
<sequence length="234" mass="25676">MHPVQIKIVKRSKGNPYLFVNQYRYYYNKKRKTKHHWQCMNNWNFKCKGTAITNSIQTNAVLIGGNSDHTCIPHLQSTIPMSTTPTSMPYYSDPTAAASDALTTSVSAAATPSVSSLNDSGDPKARVFVGNLNEVYVSREDLVGLFKFCGNVLGVTLSKGHALIQYSSQTEAELSVQILNGYTWEGSELVVKILTLYSTNDAIDRSNVSTKIHMSSNNTGTINGGDNAKMVIIN</sequence>
<dbReference type="InterPro" id="IPR035979">
    <property type="entry name" value="RBD_domain_sf"/>
</dbReference>
<dbReference type="InterPro" id="IPR051186">
    <property type="entry name" value="RRM_HNRPC/RALY_subfam"/>
</dbReference>
<protein>
    <submittedName>
        <fullName evidence="8">RRM domain-containing protein</fullName>
    </submittedName>
</protein>
<accession>A0A914Q9E9</accession>
<evidence type="ECO:0000256" key="2">
    <source>
        <dbReference type="ARBA" id="ARBA00022771"/>
    </source>
</evidence>
<dbReference type="InterPro" id="IPR000504">
    <property type="entry name" value="RRM_dom"/>
</dbReference>
<dbReference type="PROSITE" id="PS50102">
    <property type="entry name" value="RRM"/>
    <property type="match status" value="1"/>
</dbReference>
<keyword evidence="7" id="KW-1185">Reference proteome</keyword>
<evidence type="ECO:0000313" key="7">
    <source>
        <dbReference type="Proteomes" id="UP000887578"/>
    </source>
</evidence>
<evidence type="ECO:0000259" key="6">
    <source>
        <dbReference type="PROSITE" id="PS50102"/>
    </source>
</evidence>
<dbReference type="WBParaSite" id="PDA_v2.g23781.t1">
    <property type="protein sequence ID" value="PDA_v2.g23781.t1"/>
    <property type="gene ID" value="PDA_v2.g23781"/>
</dbReference>
<dbReference type="GO" id="GO:0005634">
    <property type="term" value="C:nucleus"/>
    <property type="evidence" value="ECO:0007669"/>
    <property type="project" value="TreeGrafter"/>
</dbReference>
<dbReference type="Pfam" id="PF04500">
    <property type="entry name" value="FLYWCH"/>
    <property type="match status" value="1"/>
</dbReference>
<evidence type="ECO:0000256" key="1">
    <source>
        <dbReference type="ARBA" id="ARBA00022723"/>
    </source>
</evidence>
<dbReference type="InterPro" id="IPR012677">
    <property type="entry name" value="Nucleotide-bd_a/b_plait_sf"/>
</dbReference>
<dbReference type="Proteomes" id="UP000887578">
    <property type="component" value="Unplaced"/>
</dbReference>
<proteinExistence type="predicted"/>
<dbReference type="PANTHER" id="PTHR13968:SF26">
    <property type="entry name" value="RRM DOMAIN-CONTAINING PROTEIN"/>
    <property type="match status" value="1"/>
</dbReference>
<feature type="domain" description="RRM" evidence="6">
    <location>
        <begin position="125"/>
        <end position="196"/>
    </location>
</feature>
<evidence type="ECO:0000256" key="4">
    <source>
        <dbReference type="ARBA" id="ARBA00022884"/>
    </source>
</evidence>
<dbReference type="Gene3D" id="3.30.70.330">
    <property type="match status" value="1"/>
</dbReference>
<dbReference type="GO" id="GO:0003723">
    <property type="term" value="F:RNA binding"/>
    <property type="evidence" value="ECO:0007669"/>
    <property type="project" value="UniProtKB-UniRule"/>
</dbReference>
<evidence type="ECO:0000313" key="8">
    <source>
        <dbReference type="WBParaSite" id="PDA_v2.g23781.t1"/>
    </source>
</evidence>
<keyword evidence="3" id="KW-0862">Zinc</keyword>
<evidence type="ECO:0000256" key="5">
    <source>
        <dbReference type="PROSITE-ProRule" id="PRU00176"/>
    </source>
</evidence>
<dbReference type="SMART" id="SM00360">
    <property type="entry name" value="RRM"/>
    <property type="match status" value="1"/>
</dbReference>